<dbReference type="Proteomes" id="UP000001070">
    <property type="component" value="Unassembled WGS sequence"/>
</dbReference>
<accession>B4J6L7</accession>
<dbReference type="InParanoid" id="B4J6L7"/>
<dbReference type="Pfam" id="PF03134">
    <property type="entry name" value="TB2_DP1_HVA22"/>
    <property type="match status" value="1"/>
</dbReference>
<dbReference type="FunCoup" id="B4J6L7">
    <property type="interactions" value="5"/>
</dbReference>
<organism evidence="3">
    <name type="scientific">Drosophila grimshawi</name>
    <name type="common">Hawaiian fruit fly</name>
    <name type="synonym">Idiomyia grimshawi</name>
    <dbReference type="NCBI Taxonomy" id="7222"/>
    <lineage>
        <taxon>Eukaryota</taxon>
        <taxon>Metazoa</taxon>
        <taxon>Ecdysozoa</taxon>
        <taxon>Arthropoda</taxon>
        <taxon>Hexapoda</taxon>
        <taxon>Insecta</taxon>
        <taxon>Pterygota</taxon>
        <taxon>Neoptera</taxon>
        <taxon>Endopterygota</taxon>
        <taxon>Diptera</taxon>
        <taxon>Brachycera</taxon>
        <taxon>Muscomorpha</taxon>
        <taxon>Ephydroidea</taxon>
        <taxon>Drosophilidae</taxon>
        <taxon>Drosophila</taxon>
        <taxon>Hawaiian Drosophila</taxon>
    </lineage>
</organism>
<dbReference type="PhylomeDB" id="B4J6L7"/>
<dbReference type="AlphaFoldDB" id="B4J6L7"/>
<dbReference type="GO" id="GO:0005789">
    <property type="term" value="C:endoplasmic reticulum membrane"/>
    <property type="evidence" value="ECO:0007669"/>
    <property type="project" value="TreeGrafter"/>
</dbReference>
<dbReference type="PANTHER" id="PTHR12300:SF117">
    <property type="entry name" value="LP05237P-RELATED"/>
    <property type="match status" value="1"/>
</dbReference>
<dbReference type="OMA" id="YWIVYAC"/>
<dbReference type="GO" id="GO:0008017">
    <property type="term" value="F:microtubule binding"/>
    <property type="evidence" value="ECO:0007669"/>
    <property type="project" value="TreeGrafter"/>
</dbReference>
<dbReference type="EMBL" id="CH916367">
    <property type="protein sequence ID" value="EDW00920.1"/>
    <property type="molecule type" value="Genomic_DNA"/>
</dbReference>
<protein>
    <recommendedName>
        <fullName evidence="1">Receptor expression-enhancing protein</fullName>
    </recommendedName>
</protein>
<feature type="transmembrane region" description="Helical" evidence="1">
    <location>
        <begin position="6"/>
        <end position="21"/>
    </location>
</feature>
<feature type="transmembrane region" description="Helical" evidence="1">
    <location>
        <begin position="42"/>
        <end position="64"/>
    </location>
</feature>
<name>B4J6L7_DROGR</name>
<dbReference type="KEGG" id="dgr:6561340"/>
<evidence type="ECO:0000256" key="1">
    <source>
        <dbReference type="RuleBase" id="RU362006"/>
    </source>
</evidence>
<sequence length="278" mass="32640">MCFFSFVTRFLVIIFGTLLPARNTHLALQQEKEELIAWTKYWIVYACLMSLEIMSDTFFTWLPLYVETKLLIVLWMVISAPSASVWVFDVILNPLMGRYMHRLNDYILYEKRHLLADALSFSSQLGTRSLHIVLPMISSLWKWPTQTADDETNATFQTKKAEMERVSDPQTNIYYDATADDESHDVTLACSHSHTQLLEYSRKPSFPELAMKAIETPNRRSLNRHERKPYVYEQLNDDAAPKCDDPRNGIDNLLKDERLTTELQQHPILRRRERSRYQ</sequence>
<keyword evidence="1" id="KW-1133">Transmembrane helix</keyword>
<dbReference type="GO" id="GO:0005881">
    <property type="term" value="C:cytoplasmic microtubule"/>
    <property type="evidence" value="ECO:0007669"/>
    <property type="project" value="TreeGrafter"/>
</dbReference>
<comment type="similarity">
    <text evidence="1">Belongs to the DP1 family.</text>
</comment>
<dbReference type="OrthoDB" id="434647at2759"/>
<keyword evidence="1" id="KW-0472">Membrane</keyword>
<comment type="subcellular location">
    <subcellularLocation>
        <location evidence="1">Membrane</location>
        <topology evidence="1">Multi-pass membrane protein</topology>
    </subcellularLocation>
</comment>
<dbReference type="eggNOG" id="KOG1726">
    <property type="taxonomic scope" value="Eukaryota"/>
</dbReference>
<dbReference type="HOGENOM" id="CLU_084316_0_0_1"/>
<dbReference type="PANTHER" id="PTHR12300">
    <property type="entry name" value="HVA22-LIKE PROTEINS"/>
    <property type="match status" value="1"/>
</dbReference>
<evidence type="ECO:0000313" key="3">
    <source>
        <dbReference type="Proteomes" id="UP000001070"/>
    </source>
</evidence>
<dbReference type="STRING" id="7222.B4J6L7"/>
<dbReference type="GO" id="GO:0071782">
    <property type="term" value="C:endoplasmic reticulum tubular network"/>
    <property type="evidence" value="ECO:0007669"/>
    <property type="project" value="TreeGrafter"/>
</dbReference>
<reference evidence="2 3" key="1">
    <citation type="journal article" date="2007" name="Nature">
        <title>Evolution of genes and genomes on the Drosophila phylogeny.</title>
        <authorList>
            <consortium name="Drosophila 12 Genomes Consortium"/>
            <person name="Clark A.G."/>
            <person name="Eisen M.B."/>
            <person name="Smith D.R."/>
            <person name="Bergman C.M."/>
            <person name="Oliver B."/>
            <person name="Markow T.A."/>
            <person name="Kaufman T.C."/>
            <person name="Kellis M."/>
            <person name="Gelbart W."/>
            <person name="Iyer V.N."/>
            <person name="Pollard D.A."/>
            <person name="Sackton T.B."/>
            <person name="Larracuente A.M."/>
            <person name="Singh N.D."/>
            <person name="Abad J.P."/>
            <person name="Abt D.N."/>
            <person name="Adryan B."/>
            <person name="Aguade M."/>
            <person name="Akashi H."/>
            <person name="Anderson W.W."/>
            <person name="Aquadro C.F."/>
            <person name="Ardell D.H."/>
            <person name="Arguello R."/>
            <person name="Artieri C.G."/>
            <person name="Barbash D.A."/>
            <person name="Barker D."/>
            <person name="Barsanti P."/>
            <person name="Batterham P."/>
            <person name="Batzoglou S."/>
            <person name="Begun D."/>
            <person name="Bhutkar A."/>
            <person name="Blanco E."/>
            <person name="Bosak S.A."/>
            <person name="Bradley R.K."/>
            <person name="Brand A.D."/>
            <person name="Brent M.R."/>
            <person name="Brooks A.N."/>
            <person name="Brown R.H."/>
            <person name="Butlin R.K."/>
            <person name="Caggese C."/>
            <person name="Calvi B.R."/>
            <person name="Bernardo de Carvalho A."/>
            <person name="Caspi A."/>
            <person name="Castrezana S."/>
            <person name="Celniker S.E."/>
            <person name="Chang J.L."/>
            <person name="Chapple C."/>
            <person name="Chatterji S."/>
            <person name="Chinwalla A."/>
            <person name="Civetta A."/>
            <person name="Clifton S.W."/>
            <person name="Comeron J.M."/>
            <person name="Costello J.C."/>
            <person name="Coyne J.A."/>
            <person name="Daub J."/>
            <person name="David R.G."/>
            <person name="Delcher A.L."/>
            <person name="Delehaunty K."/>
            <person name="Do C.B."/>
            <person name="Ebling H."/>
            <person name="Edwards K."/>
            <person name="Eickbush T."/>
            <person name="Evans J.D."/>
            <person name="Filipski A."/>
            <person name="Findeiss S."/>
            <person name="Freyhult E."/>
            <person name="Fulton L."/>
            <person name="Fulton R."/>
            <person name="Garcia A.C."/>
            <person name="Gardiner A."/>
            <person name="Garfield D.A."/>
            <person name="Garvin B.E."/>
            <person name="Gibson G."/>
            <person name="Gilbert D."/>
            <person name="Gnerre S."/>
            <person name="Godfrey J."/>
            <person name="Good R."/>
            <person name="Gotea V."/>
            <person name="Gravely B."/>
            <person name="Greenberg A.J."/>
            <person name="Griffiths-Jones S."/>
            <person name="Gross S."/>
            <person name="Guigo R."/>
            <person name="Gustafson E.A."/>
            <person name="Haerty W."/>
            <person name="Hahn M.W."/>
            <person name="Halligan D.L."/>
            <person name="Halpern A.L."/>
            <person name="Halter G.M."/>
            <person name="Han M.V."/>
            <person name="Heger A."/>
            <person name="Hillier L."/>
            <person name="Hinrichs A.S."/>
            <person name="Holmes I."/>
            <person name="Hoskins R.A."/>
            <person name="Hubisz M.J."/>
            <person name="Hultmark D."/>
            <person name="Huntley M.A."/>
            <person name="Jaffe D.B."/>
            <person name="Jagadeeshan S."/>
            <person name="Jeck W.R."/>
            <person name="Johnson J."/>
            <person name="Jones C.D."/>
            <person name="Jordan W.C."/>
            <person name="Karpen G.H."/>
            <person name="Kataoka E."/>
            <person name="Keightley P.D."/>
            <person name="Kheradpour P."/>
            <person name="Kirkness E.F."/>
            <person name="Koerich L.B."/>
            <person name="Kristiansen K."/>
            <person name="Kudrna D."/>
            <person name="Kulathinal R.J."/>
            <person name="Kumar S."/>
            <person name="Kwok R."/>
            <person name="Lander E."/>
            <person name="Langley C.H."/>
            <person name="Lapoint R."/>
            <person name="Lazzaro B.P."/>
            <person name="Lee S.J."/>
            <person name="Levesque L."/>
            <person name="Li R."/>
            <person name="Lin C.F."/>
            <person name="Lin M.F."/>
            <person name="Lindblad-Toh K."/>
            <person name="Llopart A."/>
            <person name="Long M."/>
            <person name="Low L."/>
            <person name="Lozovsky E."/>
            <person name="Lu J."/>
            <person name="Luo M."/>
            <person name="Machado C.A."/>
            <person name="Makalowski W."/>
            <person name="Marzo M."/>
            <person name="Matsuda M."/>
            <person name="Matzkin L."/>
            <person name="McAllister B."/>
            <person name="McBride C.S."/>
            <person name="McKernan B."/>
            <person name="McKernan K."/>
            <person name="Mendez-Lago M."/>
            <person name="Minx P."/>
            <person name="Mollenhauer M.U."/>
            <person name="Montooth K."/>
            <person name="Mount S.M."/>
            <person name="Mu X."/>
            <person name="Myers E."/>
            <person name="Negre B."/>
            <person name="Newfeld S."/>
            <person name="Nielsen R."/>
            <person name="Noor M.A."/>
            <person name="O'Grady P."/>
            <person name="Pachter L."/>
            <person name="Papaceit M."/>
            <person name="Parisi M.J."/>
            <person name="Parisi M."/>
            <person name="Parts L."/>
            <person name="Pedersen J.S."/>
            <person name="Pesole G."/>
            <person name="Phillippy A.M."/>
            <person name="Ponting C.P."/>
            <person name="Pop M."/>
            <person name="Porcelli D."/>
            <person name="Powell J.R."/>
            <person name="Prohaska S."/>
            <person name="Pruitt K."/>
            <person name="Puig M."/>
            <person name="Quesneville H."/>
            <person name="Ram K.R."/>
            <person name="Rand D."/>
            <person name="Rasmussen M.D."/>
            <person name="Reed L.K."/>
            <person name="Reenan R."/>
            <person name="Reily A."/>
            <person name="Remington K.A."/>
            <person name="Rieger T.T."/>
            <person name="Ritchie M.G."/>
            <person name="Robin C."/>
            <person name="Rogers Y.H."/>
            <person name="Rohde C."/>
            <person name="Rozas J."/>
            <person name="Rubenfield M.J."/>
            <person name="Ruiz A."/>
            <person name="Russo S."/>
            <person name="Salzberg S.L."/>
            <person name="Sanchez-Gracia A."/>
            <person name="Saranga D.J."/>
            <person name="Sato H."/>
            <person name="Schaeffer S.W."/>
            <person name="Schatz M.C."/>
            <person name="Schlenke T."/>
            <person name="Schwartz R."/>
            <person name="Segarra C."/>
            <person name="Singh R.S."/>
            <person name="Sirot L."/>
            <person name="Sirota M."/>
            <person name="Sisneros N.B."/>
            <person name="Smith C.D."/>
            <person name="Smith T.F."/>
            <person name="Spieth J."/>
            <person name="Stage D.E."/>
            <person name="Stark A."/>
            <person name="Stephan W."/>
            <person name="Strausberg R.L."/>
            <person name="Strempel S."/>
            <person name="Sturgill D."/>
            <person name="Sutton G."/>
            <person name="Sutton G.G."/>
            <person name="Tao W."/>
            <person name="Teichmann S."/>
            <person name="Tobari Y.N."/>
            <person name="Tomimura Y."/>
            <person name="Tsolas J.M."/>
            <person name="Valente V.L."/>
            <person name="Venter E."/>
            <person name="Venter J.C."/>
            <person name="Vicario S."/>
            <person name="Vieira F.G."/>
            <person name="Vilella A.J."/>
            <person name="Villasante A."/>
            <person name="Walenz B."/>
            <person name="Wang J."/>
            <person name="Wasserman M."/>
            <person name="Watts T."/>
            <person name="Wilson D."/>
            <person name="Wilson R.K."/>
            <person name="Wing R.A."/>
            <person name="Wolfner M.F."/>
            <person name="Wong A."/>
            <person name="Wong G.K."/>
            <person name="Wu C.I."/>
            <person name="Wu G."/>
            <person name="Yamamoto D."/>
            <person name="Yang H.P."/>
            <person name="Yang S.P."/>
            <person name="Yorke J.A."/>
            <person name="Yoshida K."/>
            <person name="Zdobnov E."/>
            <person name="Zhang P."/>
            <person name="Zhang Y."/>
            <person name="Zimin A.V."/>
            <person name="Baldwin J."/>
            <person name="Abdouelleil A."/>
            <person name="Abdulkadir J."/>
            <person name="Abebe A."/>
            <person name="Abera B."/>
            <person name="Abreu J."/>
            <person name="Acer S.C."/>
            <person name="Aftuck L."/>
            <person name="Alexander A."/>
            <person name="An P."/>
            <person name="Anderson E."/>
            <person name="Anderson S."/>
            <person name="Arachi H."/>
            <person name="Azer M."/>
            <person name="Bachantsang P."/>
            <person name="Barry A."/>
            <person name="Bayul T."/>
            <person name="Berlin A."/>
            <person name="Bessette D."/>
            <person name="Bloom T."/>
            <person name="Blye J."/>
            <person name="Boguslavskiy L."/>
            <person name="Bonnet C."/>
            <person name="Boukhgalter B."/>
            <person name="Bourzgui I."/>
            <person name="Brown A."/>
            <person name="Cahill P."/>
            <person name="Channer S."/>
            <person name="Cheshatsang Y."/>
            <person name="Chuda L."/>
            <person name="Citroen M."/>
            <person name="Collymore A."/>
            <person name="Cooke P."/>
            <person name="Costello M."/>
            <person name="D'Aco K."/>
            <person name="Daza R."/>
            <person name="De Haan G."/>
            <person name="DeGray S."/>
            <person name="DeMaso C."/>
            <person name="Dhargay N."/>
            <person name="Dooley K."/>
            <person name="Dooley E."/>
            <person name="Doricent M."/>
            <person name="Dorje P."/>
            <person name="Dorjee K."/>
            <person name="Dupes A."/>
            <person name="Elong R."/>
            <person name="Falk J."/>
            <person name="Farina A."/>
            <person name="Faro S."/>
            <person name="Ferguson D."/>
            <person name="Fisher S."/>
            <person name="Foley C.D."/>
            <person name="Franke A."/>
            <person name="Friedrich D."/>
            <person name="Gadbois L."/>
            <person name="Gearin G."/>
            <person name="Gearin C.R."/>
            <person name="Giannoukos G."/>
            <person name="Goode T."/>
            <person name="Graham J."/>
            <person name="Grandbois E."/>
            <person name="Grewal S."/>
            <person name="Gyaltsen K."/>
            <person name="Hafez N."/>
            <person name="Hagos B."/>
            <person name="Hall J."/>
            <person name="Henson C."/>
            <person name="Hollinger A."/>
            <person name="Honan T."/>
            <person name="Huard M.D."/>
            <person name="Hughes L."/>
            <person name="Hurhula B."/>
            <person name="Husby M.E."/>
            <person name="Kamat A."/>
            <person name="Kanga B."/>
            <person name="Kashin S."/>
            <person name="Khazanovich D."/>
            <person name="Kisner P."/>
            <person name="Lance K."/>
            <person name="Lara M."/>
            <person name="Lee W."/>
            <person name="Lennon N."/>
            <person name="Letendre F."/>
            <person name="LeVine R."/>
            <person name="Lipovsky A."/>
            <person name="Liu X."/>
            <person name="Liu J."/>
            <person name="Liu S."/>
            <person name="Lokyitsang T."/>
            <person name="Lokyitsang Y."/>
            <person name="Lubonja R."/>
            <person name="Lui A."/>
            <person name="MacDonald P."/>
            <person name="Magnisalis V."/>
            <person name="Maru K."/>
            <person name="Matthews C."/>
            <person name="McCusker W."/>
            <person name="McDonough S."/>
            <person name="Mehta T."/>
            <person name="Meldrim J."/>
            <person name="Meneus L."/>
            <person name="Mihai O."/>
            <person name="Mihalev A."/>
            <person name="Mihova T."/>
            <person name="Mittelman R."/>
            <person name="Mlenga V."/>
            <person name="Montmayeur A."/>
            <person name="Mulrain L."/>
            <person name="Navidi A."/>
            <person name="Naylor J."/>
            <person name="Negash T."/>
            <person name="Nguyen T."/>
            <person name="Nguyen N."/>
            <person name="Nicol R."/>
            <person name="Norbu C."/>
            <person name="Norbu N."/>
            <person name="Novod N."/>
            <person name="O'Neill B."/>
            <person name="Osman S."/>
            <person name="Markiewicz E."/>
            <person name="Oyono O.L."/>
            <person name="Patti C."/>
            <person name="Phunkhang P."/>
            <person name="Pierre F."/>
            <person name="Priest M."/>
            <person name="Raghuraman S."/>
            <person name="Rege F."/>
            <person name="Reyes R."/>
            <person name="Rise C."/>
            <person name="Rogov P."/>
            <person name="Ross K."/>
            <person name="Ryan E."/>
            <person name="Settipalli S."/>
            <person name="Shea T."/>
            <person name="Sherpa N."/>
            <person name="Shi L."/>
            <person name="Shih D."/>
            <person name="Sparrow T."/>
            <person name="Spaulding J."/>
            <person name="Stalker J."/>
            <person name="Stange-Thomann N."/>
            <person name="Stavropoulos S."/>
            <person name="Stone C."/>
            <person name="Strader C."/>
            <person name="Tesfaye S."/>
            <person name="Thomson T."/>
            <person name="Thoulutsang Y."/>
            <person name="Thoulutsang D."/>
            <person name="Topham K."/>
            <person name="Topping I."/>
            <person name="Tsamla T."/>
            <person name="Vassiliev H."/>
            <person name="Vo A."/>
            <person name="Wangchuk T."/>
            <person name="Wangdi T."/>
            <person name="Weiand M."/>
            <person name="Wilkinson J."/>
            <person name="Wilson A."/>
            <person name="Yadav S."/>
            <person name="Young G."/>
            <person name="Yu Q."/>
            <person name="Zembek L."/>
            <person name="Zhong D."/>
            <person name="Zimmer A."/>
            <person name="Zwirko Z."/>
            <person name="Jaffe D.B."/>
            <person name="Alvarez P."/>
            <person name="Brockman W."/>
            <person name="Butler J."/>
            <person name="Chin C."/>
            <person name="Gnerre S."/>
            <person name="Grabherr M."/>
            <person name="Kleber M."/>
            <person name="Mauceli E."/>
            <person name="MacCallum I."/>
        </authorList>
    </citation>
    <scope>NUCLEOTIDE SEQUENCE [LARGE SCALE GENOMIC DNA]</scope>
    <source>
        <strain evidence="3">Tucson 15287-2541.00</strain>
    </source>
</reference>
<feature type="transmembrane region" description="Helical" evidence="1">
    <location>
        <begin position="70"/>
        <end position="92"/>
    </location>
</feature>
<dbReference type="InterPro" id="IPR004345">
    <property type="entry name" value="TB2_DP1_HVA22"/>
</dbReference>
<keyword evidence="3" id="KW-1185">Reference proteome</keyword>
<keyword evidence="1" id="KW-0812">Transmembrane</keyword>
<evidence type="ECO:0000313" key="2">
    <source>
        <dbReference type="EMBL" id="EDW00920.1"/>
    </source>
</evidence>
<proteinExistence type="inferred from homology"/>
<gene>
    <name evidence="2" type="primary">Dgri\GH20750</name>
    <name evidence="2" type="ORF">Dgri_GH20750</name>
</gene>
<dbReference type="GO" id="GO:0071786">
    <property type="term" value="P:endoplasmic reticulum tubular network organization"/>
    <property type="evidence" value="ECO:0007669"/>
    <property type="project" value="TreeGrafter"/>
</dbReference>